<keyword evidence="6" id="KW-1185">Reference proteome</keyword>
<keyword evidence="2" id="KW-0472">Membrane</keyword>
<dbReference type="InterPro" id="IPR009880">
    <property type="entry name" value="Glyoxal_oxidase_N"/>
</dbReference>
<accession>A0AA40CI99</accession>
<dbReference type="PANTHER" id="PTHR32208:SF68">
    <property type="entry name" value="GALACTOSE OXIDASE"/>
    <property type="match status" value="1"/>
</dbReference>
<comment type="caution">
    <text evidence="5">The sequence shown here is derived from an EMBL/GenBank/DDBJ whole genome shotgun (WGS) entry which is preliminary data.</text>
</comment>
<evidence type="ECO:0000259" key="3">
    <source>
        <dbReference type="Pfam" id="PF07250"/>
    </source>
</evidence>
<dbReference type="Gene3D" id="2.60.40.10">
    <property type="entry name" value="Immunoglobulins"/>
    <property type="match status" value="1"/>
</dbReference>
<evidence type="ECO:0000256" key="1">
    <source>
        <dbReference type="ARBA" id="ARBA00022729"/>
    </source>
</evidence>
<evidence type="ECO:0000259" key="4">
    <source>
        <dbReference type="Pfam" id="PF09118"/>
    </source>
</evidence>
<keyword evidence="1" id="KW-0732">Signal</keyword>
<dbReference type="InterPro" id="IPR037293">
    <property type="entry name" value="Gal_Oxidase_central_sf"/>
</dbReference>
<evidence type="ECO:0000313" key="6">
    <source>
        <dbReference type="Proteomes" id="UP001174936"/>
    </source>
</evidence>
<dbReference type="InterPro" id="IPR013783">
    <property type="entry name" value="Ig-like_fold"/>
</dbReference>
<reference evidence="5" key="1">
    <citation type="submission" date="2023-06" db="EMBL/GenBank/DDBJ databases">
        <title>Genome-scale phylogeny and comparative genomics of the fungal order Sordariales.</title>
        <authorList>
            <consortium name="Lawrence Berkeley National Laboratory"/>
            <person name="Hensen N."/>
            <person name="Bonometti L."/>
            <person name="Westerberg I."/>
            <person name="Brannstrom I.O."/>
            <person name="Guillou S."/>
            <person name="Cros-Aarteil S."/>
            <person name="Calhoun S."/>
            <person name="Haridas S."/>
            <person name="Kuo A."/>
            <person name="Mondo S."/>
            <person name="Pangilinan J."/>
            <person name="Riley R."/>
            <person name="Labutti K."/>
            <person name="Andreopoulos B."/>
            <person name="Lipzen A."/>
            <person name="Chen C."/>
            <person name="Yanf M."/>
            <person name="Daum C."/>
            <person name="Ng V."/>
            <person name="Clum A."/>
            <person name="Steindorff A."/>
            <person name="Ohm R."/>
            <person name="Martin F."/>
            <person name="Silar P."/>
            <person name="Natvig D."/>
            <person name="Lalanne C."/>
            <person name="Gautier V."/>
            <person name="Ament-Velasquez S.L."/>
            <person name="Kruys A."/>
            <person name="Hutchinson M.I."/>
            <person name="Powell A.J."/>
            <person name="Barry K."/>
            <person name="Miller A.N."/>
            <person name="Grigoriev I.V."/>
            <person name="Debuchy R."/>
            <person name="Gladieux P."/>
            <person name="Thoren M.H."/>
            <person name="Johannesson H."/>
        </authorList>
    </citation>
    <scope>NUCLEOTIDE SEQUENCE</scope>
    <source>
        <strain evidence="5">SMH2532-1</strain>
    </source>
</reference>
<dbReference type="Gene3D" id="2.130.10.80">
    <property type="entry name" value="Galactose oxidase/kelch, beta-propeller"/>
    <property type="match status" value="1"/>
</dbReference>
<keyword evidence="2" id="KW-0812">Transmembrane</keyword>
<feature type="domain" description="Galactose oxidase-like Early set" evidence="4">
    <location>
        <begin position="667"/>
        <end position="763"/>
    </location>
</feature>
<dbReference type="InterPro" id="IPR014756">
    <property type="entry name" value="Ig_E-set"/>
</dbReference>
<dbReference type="SUPFAM" id="SSF50965">
    <property type="entry name" value="Galactose oxidase, central domain"/>
    <property type="match status" value="1"/>
</dbReference>
<keyword evidence="2" id="KW-1133">Transmembrane helix</keyword>
<evidence type="ECO:0000256" key="2">
    <source>
        <dbReference type="SAM" id="Phobius"/>
    </source>
</evidence>
<protein>
    <recommendedName>
        <fullName evidence="7">Galactose oxidase</fullName>
    </recommendedName>
</protein>
<dbReference type="CDD" id="cd02851">
    <property type="entry name" value="E_set_GO_C"/>
    <property type="match status" value="1"/>
</dbReference>
<dbReference type="SUPFAM" id="SSF81296">
    <property type="entry name" value="E set domains"/>
    <property type="match status" value="1"/>
</dbReference>
<dbReference type="Gene3D" id="2.60.120.260">
    <property type="entry name" value="Galactose-binding domain-like"/>
    <property type="match status" value="1"/>
</dbReference>
<dbReference type="Pfam" id="PF09118">
    <property type="entry name" value="GO-like_E_set"/>
    <property type="match status" value="1"/>
</dbReference>
<name>A0AA40CI99_9PEZI</name>
<feature type="transmembrane region" description="Helical" evidence="2">
    <location>
        <begin position="60"/>
        <end position="77"/>
    </location>
</feature>
<dbReference type="SUPFAM" id="SSF49785">
    <property type="entry name" value="Galactose-binding domain-like"/>
    <property type="match status" value="1"/>
</dbReference>
<dbReference type="Pfam" id="PF07250">
    <property type="entry name" value="Glyoxal_oxid_N"/>
    <property type="match status" value="1"/>
</dbReference>
<dbReference type="InterPro" id="IPR006652">
    <property type="entry name" value="Kelch_1"/>
</dbReference>
<sequence>MMFNIRRLFYEAVALDEPDAASDTENQLHVSSDAEKITWTLTPPKPQTTVKKVKARHPPIAAKVLFLSSITIFAIFYNTVLRCGQHHEGGKIANKPIQISAKLWNAELIADRAGWKPECSTGKDTCGRATDNNGAQTFWQSETKLGARHWIAIDLGREVMLHSLRVEPSLESWQDGDGGAARKHLIAVRAIATEQWQPVARGAWRDRVGVATFEPRRARYVNLTVVDTHEIKGKDVGFVTISDINIWTLPIPESPPAGGKWGETVDFPLVPVTAWLNPKSGRLVTVASYTFDNYQADIHRKTVQAEWDPASGNVTEQIIGSIDHDVFCPGTSMDENGSVLFTGGSTSDRFTIYNPDNGWVKPEQNRIAQKRGYQGQTYLPDGRTFMIGGTWSGGGEDKNGEVYDGKTWTSLGTKIPASRIKMDPGQCDPMWKGRPGCENRDWQQHHPWLYAWKNGYVFHAGPSKKMNWFRLTKGSEEAKDGGVRGDDSDAVGGCAVMFDAVRGSILTAGGAPNYHWWVRADDQKNNPAFRLPATNNVFGMTLGEPGQIVKPQRLAPMKFARVFANAAILPNGEIFVAGGQLHGEPFYEDTWVATPEIYTPSTNKWRDAARHSIPRVYHSWVMLLPDATVLVGGSGLKQEHDEANHYDAQIYQPSYLFTQDGKALAKRPTILDNKISEHQLGTDIAIQTDVAVDLDASLIRYSAATHALNNDLRRIPVRLVPQGNPADKKYTVRIPAEDFVALPGYWMLFVLKDGVPSTAKTVRLFKK</sequence>
<evidence type="ECO:0008006" key="7">
    <source>
        <dbReference type="Google" id="ProtNLM"/>
    </source>
</evidence>
<proteinExistence type="predicted"/>
<dbReference type="EMBL" id="JAULSV010000007">
    <property type="protein sequence ID" value="KAK0639472.1"/>
    <property type="molecule type" value="Genomic_DNA"/>
</dbReference>
<dbReference type="SMART" id="SM00612">
    <property type="entry name" value="Kelch"/>
    <property type="match status" value="2"/>
</dbReference>
<gene>
    <name evidence="5" type="ORF">B0T16DRAFT_244765</name>
</gene>
<dbReference type="InterPro" id="IPR015202">
    <property type="entry name" value="GO-like_E_set"/>
</dbReference>
<feature type="domain" description="Glyoxal oxidase N-terminal" evidence="3">
    <location>
        <begin position="555"/>
        <end position="644"/>
    </location>
</feature>
<organism evidence="5 6">
    <name type="scientific">Cercophora newfieldiana</name>
    <dbReference type="NCBI Taxonomy" id="92897"/>
    <lineage>
        <taxon>Eukaryota</taxon>
        <taxon>Fungi</taxon>
        <taxon>Dikarya</taxon>
        <taxon>Ascomycota</taxon>
        <taxon>Pezizomycotina</taxon>
        <taxon>Sordariomycetes</taxon>
        <taxon>Sordariomycetidae</taxon>
        <taxon>Sordariales</taxon>
        <taxon>Lasiosphaeriaceae</taxon>
        <taxon>Cercophora</taxon>
    </lineage>
</organism>
<dbReference type="PANTHER" id="PTHR32208">
    <property type="entry name" value="SECRETED PROTEIN-RELATED"/>
    <property type="match status" value="1"/>
</dbReference>
<evidence type="ECO:0000313" key="5">
    <source>
        <dbReference type="EMBL" id="KAK0639472.1"/>
    </source>
</evidence>
<dbReference type="InterPro" id="IPR008979">
    <property type="entry name" value="Galactose-bd-like_sf"/>
</dbReference>
<dbReference type="Proteomes" id="UP001174936">
    <property type="component" value="Unassembled WGS sequence"/>
</dbReference>
<dbReference type="AlphaFoldDB" id="A0AA40CI99"/>
<dbReference type="InterPro" id="IPR011043">
    <property type="entry name" value="Gal_Oxase/kelch_b-propeller"/>
</dbReference>